<dbReference type="PANTHER" id="PTHR43140">
    <property type="entry name" value="TYPE-1 RESTRICTION ENZYME ECOKI SPECIFICITY PROTEIN"/>
    <property type="match status" value="1"/>
</dbReference>
<keyword evidence="6" id="KW-1185">Reference proteome</keyword>
<reference evidence="5" key="1">
    <citation type="submission" date="2013-07" db="EMBL/GenBank/DDBJ databases">
        <authorList>
            <person name="McIlroy S."/>
        </authorList>
    </citation>
    <scope>NUCLEOTIDE SEQUENCE [LARGE SCALE GENOMIC DNA]</scope>
    <source>
        <strain evidence="5">Run_A_D11</strain>
    </source>
</reference>
<dbReference type="InterPro" id="IPR000055">
    <property type="entry name" value="Restrct_endonuc_typeI_TRD"/>
</dbReference>
<dbReference type="Gene3D" id="1.10.287.1120">
    <property type="entry name" value="Bipartite methylase S protein"/>
    <property type="match status" value="1"/>
</dbReference>
<protein>
    <submittedName>
        <fullName evidence="5">Restriction modification system DNA specificity domain protein</fullName>
    </submittedName>
</protein>
<evidence type="ECO:0000256" key="1">
    <source>
        <dbReference type="ARBA" id="ARBA00010923"/>
    </source>
</evidence>
<sequence>MSALPYSSKLKYFPDRWELRRLKHVGTVMSGTGFPHEYQGTENEEFPFLKVSDMSAPGSEKWISHAVNSVSMATAKELGASIVPEHSIVYAKIGAALLLNKRRLVGRPSCIDNNMSAFVPSSVTPEWALWWMSTLDFGEYVNPGTIPSFTEGQQKDLPFLVPPLEIQRLIANYLDRETARIDGLIAEKERMLALLEEKRAALISRAVTRGLDPNAPLKLSGQEWLGETPAHWEEPRAKGLFHEIDRRTETGEETLLSLRMGKGLVPHNDVSEKLLEANDVTGFKKIEPGQMVINRMRAASGLIAVATEPGLVSPDYAVFDVVDQELSIEYFLELFKTSLLQAVFRSSSKGLGTGEQGFLRLYTDAFLSLHFPYPPIGEQRAIASFIKQQCSEMLHMESLLRRSIDLAKERRAALITAAVTGQIPLEAMRE</sequence>
<dbReference type="InterPro" id="IPR051212">
    <property type="entry name" value="Type-I_RE_S_subunit"/>
</dbReference>
<dbReference type="EMBL" id="CBTJ020000042">
    <property type="protein sequence ID" value="CDI02881.1"/>
    <property type="molecule type" value="Genomic_DNA"/>
</dbReference>
<dbReference type="AlphaFoldDB" id="W6M4S8"/>
<feature type="domain" description="Type I restriction modification DNA specificity" evidence="4">
    <location>
        <begin position="14"/>
        <end position="179"/>
    </location>
</feature>
<organism evidence="5 6">
    <name type="scientific">Candidatus Competibacter denitrificans Run_A_D11</name>
    <dbReference type="NCBI Taxonomy" id="1400863"/>
    <lineage>
        <taxon>Bacteria</taxon>
        <taxon>Pseudomonadati</taxon>
        <taxon>Pseudomonadota</taxon>
        <taxon>Gammaproteobacteria</taxon>
        <taxon>Candidatus Competibacteraceae</taxon>
        <taxon>Candidatus Competibacter</taxon>
    </lineage>
</organism>
<proteinExistence type="inferred from homology"/>
<keyword evidence="2" id="KW-0680">Restriction system</keyword>
<dbReference type="SUPFAM" id="SSF116734">
    <property type="entry name" value="DNA methylase specificity domain"/>
    <property type="match status" value="2"/>
</dbReference>
<dbReference type="InterPro" id="IPR044946">
    <property type="entry name" value="Restrct_endonuc_typeI_TRD_sf"/>
</dbReference>
<evidence type="ECO:0000313" key="5">
    <source>
        <dbReference type="EMBL" id="CDI02881.1"/>
    </source>
</evidence>
<dbReference type="Pfam" id="PF01420">
    <property type="entry name" value="Methylase_S"/>
    <property type="match status" value="1"/>
</dbReference>
<dbReference type="STRING" id="1400863.BN873_350137"/>
<accession>W6M4S8</accession>
<reference evidence="5" key="2">
    <citation type="submission" date="2014-03" db="EMBL/GenBank/DDBJ databases">
        <title>Candidatus Competibacter-lineage genomes retrieved from metagenomes reveal functional metabolic diversity.</title>
        <authorList>
            <person name="McIlroy S.J."/>
            <person name="Albertsen M."/>
            <person name="Andresen E.K."/>
            <person name="Saunders A.M."/>
            <person name="Kristiansen R."/>
            <person name="Stokholm-Bjerregaard M."/>
            <person name="Nielsen K.L."/>
            <person name="Nielsen P.H."/>
        </authorList>
    </citation>
    <scope>NUCLEOTIDE SEQUENCE</scope>
    <source>
        <strain evidence="5">Run_A_D11</strain>
    </source>
</reference>
<dbReference type="GO" id="GO:0009307">
    <property type="term" value="P:DNA restriction-modification system"/>
    <property type="evidence" value="ECO:0007669"/>
    <property type="project" value="UniProtKB-KW"/>
</dbReference>
<evidence type="ECO:0000313" key="6">
    <source>
        <dbReference type="Proteomes" id="UP000035760"/>
    </source>
</evidence>
<name>W6M4S8_9GAMM</name>
<comment type="similarity">
    <text evidence="1">Belongs to the type-I restriction system S methylase family.</text>
</comment>
<comment type="caution">
    <text evidence="5">The sequence shown here is derived from an EMBL/GenBank/DDBJ whole genome shotgun (WGS) entry which is preliminary data.</text>
</comment>
<dbReference type="Proteomes" id="UP000035760">
    <property type="component" value="Unassembled WGS sequence"/>
</dbReference>
<dbReference type="GO" id="GO:0003677">
    <property type="term" value="F:DNA binding"/>
    <property type="evidence" value="ECO:0007669"/>
    <property type="project" value="UniProtKB-KW"/>
</dbReference>
<dbReference type="Gene3D" id="3.90.220.20">
    <property type="entry name" value="DNA methylase specificity domains"/>
    <property type="match status" value="2"/>
</dbReference>
<evidence type="ECO:0000259" key="4">
    <source>
        <dbReference type="Pfam" id="PF01420"/>
    </source>
</evidence>
<dbReference type="PANTHER" id="PTHR43140:SF1">
    <property type="entry name" value="TYPE I RESTRICTION ENZYME ECOKI SPECIFICITY SUBUNIT"/>
    <property type="match status" value="1"/>
</dbReference>
<evidence type="ECO:0000256" key="3">
    <source>
        <dbReference type="ARBA" id="ARBA00023125"/>
    </source>
</evidence>
<keyword evidence="3" id="KW-0238">DNA-binding</keyword>
<gene>
    <name evidence="5" type="ORF">BN873_350137</name>
</gene>
<evidence type="ECO:0000256" key="2">
    <source>
        <dbReference type="ARBA" id="ARBA00022747"/>
    </source>
</evidence>